<gene>
    <name evidence="2" type="ORF">SARC_02860</name>
</gene>
<dbReference type="AlphaFoldDB" id="A0A0L0G9J7"/>
<organism evidence="2 3">
    <name type="scientific">Sphaeroforma arctica JP610</name>
    <dbReference type="NCBI Taxonomy" id="667725"/>
    <lineage>
        <taxon>Eukaryota</taxon>
        <taxon>Ichthyosporea</taxon>
        <taxon>Ichthyophonida</taxon>
        <taxon>Sphaeroforma</taxon>
    </lineage>
</organism>
<dbReference type="EMBL" id="KQ241730">
    <property type="protein sequence ID" value="KNC84938.1"/>
    <property type="molecule type" value="Genomic_DNA"/>
</dbReference>
<evidence type="ECO:0000313" key="3">
    <source>
        <dbReference type="Proteomes" id="UP000054560"/>
    </source>
</evidence>
<feature type="compositionally biased region" description="Low complexity" evidence="1">
    <location>
        <begin position="97"/>
        <end position="115"/>
    </location>
</feature>
<dbReference type="GeneID" id="25903364"/>
<name>A0A0L0G9J7_9EUKA</name>
<proteinExistence type="predicted"/>
<accession>A0A0L0G9J7</accession>
<reference evidence="2 3" key="1">
    <citation type="submission" date="2011-02" db="EMBL/GenBank/DDBJ databases">
        <title>The Genome Sequence of Sphaeroforma arctica JP610.</title>
        <authorList>
            <consortium name="The Broad Institute Genome Sequencing Platform"/>
            <person name="Russ C."/>
            <person name="Cuomo C."/>
            <person name="Young S.K."/>
            <person name="Zeng Q."/>
            <person name="Gargeya S."/>
            <person name="Alvarado L."/>
            <person name="Berlin A."/>
            <person name="Chapman S.B."/>
            <person name="Chen Z."/>
            <person name="Freedman E."/>
            <person name="Gellesch M."/>
            <person name="Goldberg J."/>
            <person name="Griggs A."/>
            <person name="Gujja S."/>
            <person name="Heilman E."/>
            <person name="Heiman D."/>
            <person name="Howarth C."/>
            <person name="Mehta T."/>
            <person name="Neiman D."/>
            <person name="Pearson M."/>
            <person name="Roberts A."/>
            <person name="Saif S."/>
            <person name="Shea T."/>
            <person name="Shenoy N."/>
            <person name="Sisk P."/>
            <person name="Stolte C."/>
            <person name="Sykes S."/>
            <person name="White J."/>
            <person name="Yandava C."/>
            <person name="Burger G."/>
            <person name="Gray M.W."/>
            <person name="Holland P.W.H."/>
            <person name="King N."/>
            <person name="Lang F.B.F."/>
            <person name="Roger A.J."/>
            <person name="Ruiz-Trillo I."/>
            <person name="Haas B."/>
            <person name="Nusbaum C."/>
            <person name="Birren B."/>
        </authorList>
    </citation>
    <scope>NUCLEOTIDE SEQUENCE [LARGE SCALE GENOMIC DNA]</scope>
    <source>
        <strain evidence="2 3">JP610</strain>
    </source>
</reference>
<sequence length="301" mass="32902">MPGNIDQLLLVYDDIQDADDAAAVNKDEMDSNLSLTRSKSNQSLSVHQYLHHPSHQMEHKHTILRSVSQTDLIAPALRTNTPPVNVQATANGTVFNGTRSNPSSGSSSSALPTPTGRKHAGSNMSSGGYNRGSVPGPTVLTSGQKDKRYHFGSYQKQHSQTSINLRKPVVTTEHPPHPARPASPNLRQRGGMSPSPSTSRLSQFEAMEGELEDLDLGDTAHRSDVPATITIAPHHTVQDHRCTLLKCNQHHPNTQHGKSTQDIPTLKTSRRHINHSHPAPIPASEKVQHSLTFKYTRPSDK</sequence>
<feature type="region of interest" description="Disordered" evidence="1">
    <location>
        <begin position="82"/>
        <end position="202"/>
    </location>
</feature>
<keyword evidence="3" id="KW-1185">Reference proteome</keyword>
<feature type="compositionally biased region" description="Polar residues" evidence="1">
    <location>
        <begin position="154"/>
        <end position="164"/>
    </location>
</feature>
<feature type="compositionally biased region" description="Polar residues" evidence="1">
    <location>
        <begin position="82"/>
        <end position="96"/>
    </location>
</feature>
<dbReference type="RefSeq" id="XP_014158840.1">
    <property type="nucleotide sequence ID" value="XM_014303365.1"/>
</dbReference>
<protein>
    <submittedName>
        <fullName evidence="2">Uncharacterized protein</fullName>
    </submittedName>
</protein>
<evidence type="ECO:0000256" key="1">
    <source>
        <dbReference type="SAM" id="MobiDB-lite"/>
    </source>
</evidence>
<evidence type="ECO:0000313" key="2">
    <source>
        <dbReference type="EMBL" id="KNC84938.1"/>
    </source>
</evidence>
<dbReference type="Proteomes" id="UP000054560">
    <property type="component" value="Unassembled WGS sequence"/>
</dbReference>